<keyword evidence="4" id="KW-1185">Reference proteome</keyword>
<comment type="similarity">
    <text evidence="1">Belongs to the methyltransferase superfamily. LaeA methyltransferase family.</text>
</comment>
<evidence type="ECO:0000259" key="2">
    <source>
        <dbReference type="Pfam" id="PF13649"/>
    </source>
</evidence>
<dbReference type="GO" id="GO:0032259">
    <property type="term" value="P:methylation"/>
    <property type="evidence" value="ECO:0007669"/>
    <property type="project" value="UniProtKB-KW"/>
</dbReference>
<dbReference type="EMBL" id="MU032351">
    <property type="protein sequence ID" value="KAF3761335.1"/>
    <property type="molecule type" value="Genomic_DNA"/>
</dbReference>
<keyword evidence="3" id="KW-0489">Methyltransferase</keyword>
<dbReference type="GO" id="GO:0008168">
    <property type="term" value="F:methyltransferase activity"/>
    <property type="evidence" value="ECO:0007669"/>
    <property type="project" value="UniProtKB-KW"/>
</dbReference>
<feature type="domain" description="Methyltransferase" evidence="2">
    <location>
        <begin position="43"/>
        <end position="150"/>
    </location>
</feature>
<dbReference type="RefSeq" id="XP_040772314.1">
    <property type="nucleotide sequence ID" value="XM_040921741.1"/>
</dbReference>
<dbReference type="CDD" id="cd02440">
    <property type="entry name" value="AdoMet_MTases"/>
    <property type="match status" value="1"/>
</dbReference>
<comment type="caution">
    <text evidence="3">The sequence shown here is derived from an EMBL/GenBank/DDBJ whole genome shotgun (WGS) entry which is preliminary data.</text>
</comment>
<dbReference type="Pfam" id="PF13649">
    <property type="entry name" value="Methyltransf_25"/>
    <property type="match status" value="1"/>
</dbReference>
<dbReference type="SUPFAM" id="SSF53335">
    <property type="entry name" value="S-adenosyl-L-methionine-dependent methyltransferases"/>
    <property type="match status" value="1"/>
</dbReference>
<dbReference type="InterPro" id="IPR041698">
    <property type="entry name" value="Methyltransf_25"/>
</dbReference>
<dbReference type="PANTHER" id="PTHR43591">
    <property type="entry name" value="METHYLTRANSFERASE"/>
    <property type="match status" value="1"/>
</dbReference>
<accession>A0A9P4XV57</accession>
<protein>
    <submittedName>
        <fullName evidence="3">S-adenosyl-L-methionine-dependent methyltransferase</fullName>
    </submittedName>
</protein>
<dbReference type="GeneID" id="63838870"/>
<dbReference type="InterPro" id="IPR029063">
    <property type="entry name" value="SAM-dependent_MTases_sf"/>
</dbReference>
<evidence type="ECO:0000313" key="4">
    <source>
        <dbReference type="Proteomes" id="UP000803844"/>
    </source>
</evidence>
<name>A0A9P4XV57_CRYP1</name>
<evidence type="ECO:0000313" key="3">
    <source>
        <dbReference type="EMBL" id="KAF3761335.1"/>
    </source>
</evidence>
<proteinExistence type="inferred from homology"/>
<gene>
    <name evidence="3" type="ORF">M406DRAFT_342155</name>
</gene>
<sequence>MEPRIFQTLRVNIKPLQREALPKGTLENELLDSALGDCKGLTVLDVGGGQGVRARQVVDHGAVAVDVLDLSPEMMQIGKEVEETLGRGSKVVQWFEVDVSKPEDVERLPLRFKDEGYDLVMANWTFEHASSMEMLDGMFRTIVAYLKPGGRFIGTRVFNSPRTPETTSGKYGAVYKDFVDVPGGMLFRYVVSVDPPVEYDAASMEVTHDPAKIDEFHARHGLVDTQVEPAGEAPCVKSDPDFWKTFLELPSMAVVKARKAKTT</sequence>
<dbReference type="OrthoDB" id="3647at2759"/>
<dbReference type="Gene3D" id="3.40.50.150">
    <property type="entry name" value="Vaccinia Virus protein VP39"/>
    <property type="match status" value="1"/>
</dbReference>
<dbReference type="AlphaFoldDB" id="A0A9P4XV57"/>
<evidence type="ECO:0000256" key="1">
    <source>
        <dbReference type="ARBA" id="ARBA00038158"/>
    </source>
</evidence>
<organism evidence="3 4">
    <name type="scientific">Cryphonectria parasitica (strain ATCC 38755 / EP155)</name>
    <dbReference type="NCBI Taxonomy" id="660469"/>
    <lineage>
        <taxon>Eukaryota</taxon>
        <taxon>Fungi</taxon>
        <taxon>Dikarya</taxon>
        <taxon>Ascomycota</taxon>
        <taxon>Pezizomycotina</taxon>
        <taxon>Sordariomycetes</taxon>
        <taxon>Sordariomycetidae</taxon>
        <taxon>Diaporthales</taxon>
        <taxon>Cryphonectriaceae</taxon>
        <taxon>Cryphonectria-Endothia species complex</taxon>
        <taxon>Cryphonectria</taxon>
    </lineage>
</organism>
<dbReference type="Proteomes" id="UP000803844">
    <property type="component" value="Unassembled WGS sequence"/>
</dbReference>
<reference evidence="3" key="1">
    <citation type="journal article" date="2020" name="Phytopathology">
        <title>Genome sequence of the chestnut blight fungus Cryphonectria parasitica EP155: A fundamental resource for an archetypical invasive plant pathogen.</title>
        <authorList>
            <person name="Crouch J.A."/>
            <person name="Dawe A."/>
            <person name="Aerts A."/>
            <person name="Barry K."/>
            <person name="Churchill A.C.L."/>
            <person name="Grimwood J."/>
            <person name="Hillman B."/>
            <person name="Milgroom M.G."/>
            <person name="Pangilinan J."/>
            <person name="Smith M."/>
            <person name="Salamov A."/>
            <person name="Schmutz J."/>
            <person name="Yadav J."/>
            <person name="Grigoriev I.V."/>
            <person name="Nuss D."/>
        </authorList>
    </citation>
    <scope>NUCLEOTIDE SEQUENCE</scope>
    <source>
        <strain evidence="3">EP155</strain>
    </source>
</reference>
<keyword evidence="3" id="KW-0808">Transferase</keyword>